<accession>A0A918PYJ3</accession>
<dbReference type="RefSeq" id="WP_189863563.1">
    <property type="nucleotide sequence ID" value="NZ_BMVW01000013.1"/>
</dbReference>
<name>A0A918PYJ3_9ACTN</name>
<sequence>MVRKRRVGNLPRETKHLVGRHEELAQVARLCGRSRLVTVTGLGGVGKTRLALRTAAGLQSHFADGAWLVELSSLNQGRGLPYAIGQALPLTDETTRPMSEVVAEYLADREILLVMDTCEHLVEDCGMVIEVLLRAAPRLRILATSRRPLHLAAEEVFTLDPLPVPEADAAGAGETEADAVLLLAERAAEAVPGFTVTAADRAEAVALCRRLEGLPLAIELAAARLGEWPLAELNRRLADRFAVLGNTEDEDYEADPHWHQALRTAIGWSHELCTPTERLLWARLSVFAGGFDTEAASRVCADGPLPGEEVPGLLQALVEKSLLIWVPAVAGERYRMLDTIREFGAFWLRGLGEEEAVRRRHRDHYLALAQAGDAAWRGPGQVAWRDRLAAEHANLRTALDFCLTDGDGHTALKLGGTLWFDLFARGFPKEGQHCPDRAPALGTACESARAQAVWARGLTALAQGDAETAGRLAGILREAVAEDTDPALRRRPSQGRQSLGRRSTDAGRGSGRRGAAPVADGRV</sequence>
<reference evidence="2" key="1">
    <citation type="journal article" date="2014" name="Int. J. Syst. Evol. Microbiol.">
        <title>Complete genome sequence of Corynebacterium casei LMG S-19264T (=DSM 44701T), isolated from a smear-ripened cheese.</title>
        <authorList>
            <consortium name="US DOE Joint Genome Institute (JGI-PGF)"/>
            <person name="Walter F."/>
            <person name="Albersmeier A."/>
            <person name="Kalinowski J."/>
            <person name="Ruckert C."/>
        </authorList>
    </citation>
    <scope>NUCLEOTIDE SEQUENCE</scope>
    <source>
        <strain evidence="2">JCM 4815</strain>
    </source>
</reference>
<keyword evidence="3" id="KW-1185">Reference proteome</keyword>
<gene>
    <name evidence="2" type="ORF">GCM10010365_54400</name>
</gene>
<dbReference type="EMBL" id="BMVW01000013">
    <property type="protein sequence ID" value="GGZ27311.1"/>
    <property type="molecule type" value="Genomic_DNA"/>
</dbReference>
<reference evidence="2" key="2">
    <citation type="submission" date="2020-09" db="EMBL/GenBank/DDBJ databases">
        <authorList>
            <person name="Sun Q."/>
            <person name="Ohkuma M."/>
        </authorList>
    </citation>
    <scope>NUCLEOTIDE SEQUENCE</scope>
    <source>
        <strain evidence="2">JCM 4815</strain>
    </source>
</reference>
<evidence type="ECO:0000313" key="3">
    <source>
        <dbReference type="Proteomes" id="UP000622166"/>
    </source>
</evidence>
<organism evidence="2 3">
    <name type="scientific">Streptomyces poonensis</name>
    <dbReference type="NCBI Taxonomy" id="68255"/>
    <lineage>
        <taxon>Bacteria</taxon>
        <taxon>Bacillati</taxon>
        <taxon>Actinomycetota</taxon>
        <taxon>Actinomycetes</taxon>
        <taxon>Kitasatosporales</taxon>
        <taxon>Streptomycetaceae</taxon>
        <taxon>Streptomyces</taxon>
    </lineage>
</organism>
<evidence type="ECO:0000256" key="1">
    <source>
        <dbReference type="SAM" id="MobiDB-lite"/>
    </source>
</evidence>
<dbReference type="InterPro" id="IPR027417">
    <property type="entry name" value="P-loop_NTPase"/>
</dbReference>
<dbReference type="AlphaFoldDB" id="A0A918PYJ3"/>
<comment type="caution">
    <text evidence="2">The sequence shown here is derived from an EMBL/GenBank/DDBJ whole genome shotgun (WGS) entry which is preliminary data.</text>
</comment>
<feature type="region of interest" description="Disordered" evidence="1">
    <location>
        <begin position="483"/>
        <end position="523"/>
    </location>
</feature>
<protein>
    <recommendedName>
        <fullName evidence="4">LuxR family transcriptional regulator</fullName>
    </recommendedName>
</protein>
<proteinExistence type="predicted"/>
<dbReference type="PANTHER" id="PTHR47691">
    <property type="entry name" value="REGULATOR-RELATED"/>
    <property type="match status" value="1"/>
</dbReference>
<dbReference type="SUPFAM" id="SSF52540">
    <property type="entry name" value="P-loop containing nucleoside triphosphate hydrolases"/>
    <property type="match status" value="1"/>
</dbReference>
<dbReference type="Proteomes" id="UP000622166">
    <property type="component" value="Unassembled WGS sequence"/>
</dbReference>
<dbReference type="PANTHER" id="PTHR47691:SF3">
    <property type="entry name" value="HTH-TYPE TRANSCRIPTIONAL REGULATOR RV0890C-RELATED"/>
    <property type="match status" value="1"/>
</dbReference>
<evidence type="ECO:0008006" key="4">
    <source>
        <dbReference type="Google" id="ProtNLM"/>
    </source>
</evidence>
<dbReference type="Gene3D" id="3.40.50.300">
    <property type="entry name" value="P-loop containing nucleotide triphosphate hydrolases"/>
    <property type="match status" value="1"/>
</dbReference>
<dbReference type="PRINTS" id="PR00364">
    <property type="entry name" value="DISEASERSIST"/>
</dbReference>
<evidence type="ECO:0000313" key="2">
    <source>
        <dbReference type="EMBL" id="GGZ27311.1"/>
    </source>
</evidence>